<keyword evidence="2" id="KW-1185">Reference proteome</keyword>
<dbReference type="Proteomes" id="UP000245845">
    <property type="component" value="Unassembled WGS sequence"/>
</dbReference>
<dbReference type="AlphaFoldDB" id="A0A2Y9BNG4"/>
<accession>A0A2Y9BNG4</accession>
<proteinExistence type="predicted"/>
<reference evidence="1 2" key="1">
    <citation type="submission" date="2018-05" db="EMBL/GenBank/DDBJ databases">
        <title>The Hungate 1000. A catalogue of reference genomes from the rumen microbiome.</title>
        <authorList>
            <person name="Kelly W."/>
        </authorList>
    </citation>
    <scope>NUCLEOTIDE SEQUENCE [LARGE SCALE GENOMIC DNA]</scope>
    <source>
        <strain evidence="1 2">NLAE-zl-C242</strain>
    </source>
</reference>
<organism evidence="1 2">
    <name type="scientific">Faecalicatena orotica</name>
    <dbReference type="NCBI Taxonomy" id="1544"/>
    <lineage>
        <taxon>Bacteria</taxon>
        <taxon>Bacillati</taxon>
        <taxon>Bacillota</taxon>
        <taxon>Clostridia</taxon>
        <taxon>Lachnospirales</taxon>
        <taxon>Lachnospiraceae</taxon>
        <taxon>Faecalicatena</taxon>
    </lineage>
</organism>
<evidence type="ECO:0000313" key="2">
    <source>
        <dbReference type="Proteomes" id="UP000245845"/>
    </source>
</evidence>
<sequence length="30" mass="3296">MDNLTSVIIQYVSGTADGSSCEEETFTIKR</sequence>
<gene>
    <name evidence="1" type="ORF">A8806_11371</name>
</gene>
<evidence type="ECO:0000313" key="1">
    <source>
        <dbReference type="EMBL" id="PWJ23638.1"/>
    </source>
</evidence>
<protein>
    <submittedName>
        <fullName evidence="1">Uncharacterized protein</fullName>
    </submittedName>
</protein>
<dbReference type="EMBL" id="QGDL01000013">
    <property type="protein sequence ID" value="PWJ23638.1"/>
    <property type="molecule type" value="Genomic_DNA"/>
</dbReference>
<comment type="caution">
    <text evidence="1">The sequence shown here is derived from an EMBL/GenBank/DDBJ whole genome shotgun (WGS) entry which is preliminary data.</text>
</comment>
<name>A0A2Y9BNG4_9FIRM</name>